<dbReference type="EMBL" id="LGUA01001230">
    <property type="protein sequence ID" value="OAX78949.1"/>
    <property type="molecule type" value="Genomic_DNA"/>
</dbReference>
<evidence type="ECO:0000313" key="4">
    <source>
        <dbReference type="Proteomes" id="UP000091918"/>
    </source>
</evidence>
<accession>A0A1B7NQ86</accession>
<dbReference type="GO" id="GO:0008757">
    <property type="term" value="F:S-adenosylmethionine-dependent methyltransferase activity"/>
    <property type="evidence" value="ECO:0007669"/>
    <property type="project" value="InterPro"/>
</dbReference>
<dbReference type="InterPro" id="IPR029063">
    <property type="entry name" value="SAM-dependent_MTases_sf"/>
</dbReference>
<dbReference type="SUPFAM" id="SSF53335">
    <property type="entry name" value="S-adenosyl-L-methionine-dependent methyltransferases"/>
    <property type="match status" value="1"/>
</dbReference>
<dbReference type="CDD" id="cd02440">
    <property type="entry name" value="AdoMet_MTases"/>
    <property type="match status" value="1"/>
</dbReference>
<dbReference type="PANTHER" id="PTHR44942:SF10">
    <property type="entry name" value="METHYLTRANSFERASE TYPE 11 DOMAIN-CONTAINING PROTEIN"/>
    <property type="match status" value="1"/>
</dbReference>
<proteinExistence type="predicted"/>
<reference evidence="3 4" key="1">
    <citation type="submission" date="2015-07" db="EMBL/GenBank/DDBJ databases">
        <title>Emmonsia species relationships and genome sequence.</title>
        <authorList>
            <person name="Cuomo C.A."/>
            <person name="Schwartz I.S."/>
            <person name="Kenyon C."/>
            <person name="de Hoog G.S."/>
            <person name="Govender N.P."/>
            <person name="Botha A."/>
            <person name="Moreno L."/>
            <person name="de Vries M."/>
            <person name="Munoz J.F."/>
            <person name="Stielow J.B."/>
        </authorList>
    </citation>
    <scope>NUCLEOTIDE SEQUENCE [LARGE SCALE GENOMIC DNA]</scope>
    <source>
        <strain evidence="3 4">CBS 136260</strain>
    </source>
</reference>
<evidence type="ECO:0000256" key="1">
    <source>
        <dbReference type="SAM" id="MobiDB-lite"/>
    </source>
</evidence>
<gene>
    <name evidence="3" type="ORF">ACJ72_06740</name>
</gene>
<dbReference type="InterPro" id="IPR051052">
    <property type="entry name" value="Diverse_substrate_MTase"/>
</dbReference>
<dbReference type="OrthoDB" id="10027013at2759"/>
<dbReference type="Gene3D" id="3.40.50.150">
    <property type="entry name" value="Vaccinia Virus protein VP39"/>
    <property type="match status" value="1"/>
</dbReference>
<dbReference type="Proteomes" id="UP000091918">
    <property type="component" value="Unassembled WGS sequence"/>
</dbReference>
<protein>
    <recommendedName>
        <fullName evidence="2">Methyltransferase type 11 domain-containing protein</fullName>
    </recommendedName>
</protein>
<keyword evidence="4" id="KW-1185">Reference proteome</keyword>
<dbReference type="STRING" id="1658172.A0A1B7NQ86"/>
<dbReference type="InterPro" id="IPR013216">
    <property type="entry name" value="Methyltransf_11"/>
</dbReference>
<comment type="caution">
    <text evidence="3">The sequence shown here is derived from an EMBL/GenBank/DDBJ whole genome shotgun (WGS) entry which is preliminary data.</text>
</comment>
<feature type="compositionally biased region" description="Polar residues" evidence="1">
    <location>
        <begin position="19"/>
        <end position="31"/>
    </location>
</feature>
<evidence type="ECO:0000259" key="2">
    <source>
        <dbReference type="Pfam" id="PF08241"/>
    </source>
</evidence>
<evidence type="ECO:0000313" key="3">
    <source>
        <dbReference type="EMBL" id="OAX78949.1"/>
    </source>
</evidence>
<name>A0A1B7NQ86_9EURO</name>
<sequence>MAETDPKSTSSFQEEKTFRSYTPGQGSTYAQSRPGYDPEIYQLVVDHHTSTGGQLGTILDVGCGPGTAVRGLAPYFAHAIGLDPSEGMINAARSLSGSASSSTSTQEPISFHVSTAEELGAKLSPPIADNSIDLVTAATAAHWFDMARFWTRAAQVLKPGGSVAIWAGGNIRVSPSMPNSAAIQAIVDEFDDKHLGPYMEPGNLLVRNLYSDLQLPWTAGSASEFDESSLIRKVWDGTGDDDGDSRRFLMNQVKVDLNTLEKMIGTGSPITRWREAHPDTAGTEQDVVKIFRRGIERVLHESGVEKGKEVVEGNVTGVFLIVKKKG</sequence>
<dbReference type="AlphaFoldDB" id="A0A1B7NQ86"/>
<dbReference type="PANTHER" id="PTHR44942">
    <property type="entry name" value="METHYLTRANSF_11 DOMAIN-CONTAINING PROTEIN"/>
    <property type="match status" value="1"/>
</dbReference>
<feature type="region of interest" description="Disordered" evidence="1">
    <location>
        <begin position="1"/>
        <end position="33"/>
    </location>
</feature>
<organism evidence="3 4">
    <name type="scientific">Emergomyces africanus</name>
    <dbReference type="NCBI Taxonomy" id="1955775"/>
    <lineage>
        <taxon>Eukaryota</taxon>
        <taxon>Fungi</taxon>
        <taxon>Dikarya</taxon>
        <taxon>Ascomycota</taxon>
        <taxon>Pezizomycotina</taxon>
        <taxon>Eurotiomycetes</taxon>
        <taxon>Eurotiomycetidae</taxon>
        <taxon>Onygenales</taxon>
        <taxon>Ajellomycetaceae</taxon>
        <taxon>Emergomyces</taxon>
    </lineage>
</organism>
<dbReference type="Pfam" id="PF08241">
    <property type="entry name" value="Methyltransf_11"/>
    <property type="match status" value="1"/>
</dbReference>
<feature type="domain" description="Methyltransferase type 11" evidence="2">
    <location>
        <begin position="59"/>
        <end position="165"/>
    </location>
</feature>